<proteinExistence type="predicted"/>
<name>A0A2G8K352_STIJA</name>
<accession>A0A2G8K352</accession>
<dbReference type="AlphaFoldDB" id="A0A2G8K352"/>
<keyword evidence="2" id="KW-1185">Reference proteome</keyword>
<gene>
    <name evidence="1" type="ORF">BSL78_20728</name>
</gene>
<evidence type="ECO:0000313" key="2">
    <source>
        <dbReference type="Proteomes" id="UP000230750"/>
    </source>
</evidence>
<organism evidence="1 2">
    <name type="scientific">Stichopus japonicus</name>
    <name type="common">Sea cucumber</name>
    <dbReference type="NCBI Taxonomy" id="307972"/>
    <lineage>
        <taxon>Eukaryota</taxon>
        <taxon>Metazoa</taxon>
        <taxon>Echinodermata</taxon>
        <taxon>Eleutherozoa</taxon>
        <taxon>Echinozoa</taxon>
        <taxon>Holothuroidea</taxon>
        <taxon>Aspidochirotacea</taxon>
        <taxon>Aspidochirotida</taxon>
        <taxon>Stichopodidae</taxon>
        <taxon>Apostichopus</taxon>
    </lineage>
</organism>
<dbReference type="Proteomes" id="UP000230750">
    <property type="component" value="Unassembled WGS sequence"/>
</dbReference>
<protein>
    <submittedName>
        <fullName evidence="1">Uncharacterized protein</fullName>
    </submittedName>
</protein>
<dbReference type="InterPro" id="IPR055308">
    <property type="entry name" value="TEX47-like"/>
</dbReference>
<dbReference type="PANTHER" id="PTHR34035:SF1">
    <property type="entry name" value="TESTIS-EXPRESSED PROTEIN 47"/>
    <property type="match status" value="1"/>
</dbReference>
<evidence type="ECO:0000313" key="1">
    <source>
        <dbReference type="EMBL" id="PIK42432.1"/>
    </source>
</evidence>
<comment type="caution">
    <text evidence="1">The sequence shown here is derived from an EMBL/GenBank/DDBJ whole genome shotgun (WGS) entry which is preliminary data.</text>
</comment>
<dbReference type="EMBL" id="MRZV01000936">
    <property type="protein sequence ID" value="PIK42432.1"/>
    <property type="molecule type" value="Genomic_DNA"/>
</dbReference>
<dbReference type="Pfam" id="PF24787">
    <property type="entry name" value="TEX47"/>
    <property type="match status" value="1"/>
</dbReference>
<sequence length="124" mass="14485">MGDLHDEEDSVYGNTRLNLLQIIEDRNRTLNKKSLLHRLVYVAKLHENLHDKRDLGSNTQNVMDSLHQKVPDLLIPQDLLGYLLNSLDLCSPDQFLNKYDEPFDVILDQELVWPLPTKTFPIHR</sequence>
<dbReference type="OrthoDB" id="548795at2759"/>
<reference evidence="1 2" key="1">
    <citation type="journal article" date="2017" name="PLoS Biol.">
        <title>The sea cucumber genome provides insights into morphological evolution and visceral regeneration.</title>
        <authorList>
            <person name="Zhang X."/>
            <person name="Sun L."/>
            <person name="Yuan J."/>
            <person name="Sun Y."/>
            <person name="Gao Y."/>
            <person name="Zhang L."/>
            <person name="Li S."/>
            <person name="Dai H."/>
            <person name="Hamel J.F."/>
            <person name="Liu C."/>
            <person name="Yu Y."/>
            <person name="Liu S."/>
            <person name="Lin W."/>
            <person name="Guo K."/>
            <person name="Jin S."/>
            <person name="Xu P."/>
            <person name="Storey K.B."/>
            <person name="Huan P."/>
            <person name="Zhang T."/>
            <person name="Zhou Y."/>
            <person name="Zhang J."/>
            <person name="Lin C."/>
            <person name="Li X."/>
            <person name="Xing L."/>
            <person name="Huo D."/>
            <person name="Sun M."/>
            <person name="Wang L."/>
            <person name="Mercier A."/>
            <person name="Li F."/>
            <person name="Yang H."/>
            <person name="Xiang J."/>
        </authorList>
    </citation>
    <scope>NUCLEOTIDE SEQUENCE [LARGE SCALE GENOMIC DNA]</scope>
    <source>
        <strain evidence="1">Shaxun</strain>
        <tissue evidence="1">Muscle</tissue>
    </source>
</reference>
<dbReference type="PANTHER" id="PTHR34035">
    <property type="entry name" value="TESTIS-EXPRESSED PROTEIN 47"/>
    <property type="match status" value="1"/>
</dbReference>